<feature type="compositionally biased region" description="Polar residues" evidence="1">
    <location>
        <begin position="138"/>
        <end position="147"/>
    </location>
</feature>
<dbReference type="RefSeq" id="XP_013390194.1">
    <property type="nucleotide sequence ID" value="XM_013534740.2"/>
</dbReference>
<feature type="compositionally biased region" description="Polar residues" evidence="1">
    <location>
        <begin position="99"/>
        <end position="113"/>
    </location>
</feature>
<dbReference type="Proteomes" id="UP000085678">
    <property type="component" value="Unplaced"/>
</dbReference>
<evidence type="ECO:0000313" key="3">
    <source>
        <dbReference type="RefSeq" id="XP_013390194.1"/>
    </source>
</evidence>
<reference evidence="3" key="1">
    <citation type="submission" date="2025-08" db="UniProtKB">
        <authorList>
            <consortium name="RefSeq"/>
        </authorList>
    </citation>
    <scope>IDENTIFICATION</scope>
    <source>
        <tissue evidence="3">Gonads</tissue>
    </source>
</reference>
<feature type="compositionally biased region" description="Basic and acidic residues" evidence="1">
    <location>
        <begin position="303"/>
        <end position="314"/>
    </location>
</feature>
<dbReference type="GeneID" id="106158661"/>
<feature type="compositionally biased region" description="Basic and acidic residues" evidence="1">
    <location>
        <begin position="148"/>
        <end position="157"/>
    </location>
</feature>
<feature type="region of interest" description="Disordered" evidence="1">
    <location>
        <begin position="26"/>
        <end position="279"/>
    </location>
</feature>
<feature type="compositionally biased region" description="Basic and acidic residues" evidence="1">
    <location>
        <begin position="227"/>
        <end position="241"/>
    </location>
</feature>
<feature type="region of interest" description="Disordered" evidence="1">
    <location>
        <begin position="301"/>
        <end position="332"/>
    </location>
</feature>
<proteinExistence type="predicted"/>
<evidence type="ECO:0000256" key="1">
    <source>
        <dbReference type="SAM" id="MobiDB-lite"/>
    </source>
</evidence>
<protein>
    <submittedName>
        <fullName evidence="3">Ribosomal RNA processing protein 1 homolog B isoform X6</fullName>
    </submittedName>
</protein>
<dbReference type="OrthoDB" id="2019504at2759"/>
<feature type="compositionally biased region" description="Basic residues" evidence="1">
    <location>
        <begin position="177"/>
        <end position="187"/>
    </location>
</feature>
<evidence type="ECO:0000313" key="2">
    <source>
        <dbReference type="Proteomes" id="UP000085678"/>
    </source>
</evidence>
<feature type="compositionally biased region" description="Polar residues" evidence="1">
    <location>
        <begin position="161"/>
        <end position="172"/>
    </location>
</feature>
<accession>A0A1S3HYN5</accession>
<keyword evidence="2" id="KW-1185">Reference proteome</keyword>
<feature type="compositionally biased region" description="Basic and acidic residues" evidence="1">
    <location>
        <begin position="43"/>
        <end position="59"/>
    </location>
</feature>
<gene>
    <name evidence="3" type="primary">LOC106158661</name>
</gene>
<feature type="compositionally biased region" description="Basic and acidic residues" evidence="1">
    <location>
        <begin position="199"/>
        <end position="215"/>
    </location>
</feature>
<feature type="region of interest" description="Disordered" evidence="1">
    <location>
        <begin position="349"/>
        <end position="378"/>
    </location>
</feature>
<name>A0A1S3HYN5_LINAN</name>
<organism evidence="2 3">
    <name type="scientific">Lingula anatina</name>
    <name type="common">Brachiopod</name>
    <name type="synonym">Lingula unguis</name>
    <dbReference type="NCBI Taxonomy" id="7574"/>
    <lineage>
        <taxon>Eukaryota</taxon>
        <taxon>Metazoa</taxon>
        <taxon>Spiralia</taxon>
        <taxon>Lophotrochozoa</taxon>
        <taxon>Brachiopoda</taxon>
        <taxon>Linguliformea</taxon>
        <taxon>Lingulata</taxon>
        <taxon>Lingulida</taxon>
        <taxon>Linguloidea</taxon>
        <taxon>Lingulidae</taxon>
        <taxon>Lingula</taxon>
    </lineage>
</organism>
<sequence length="398" mass="44161">MLQTMQILSLEELGRVMVLFQRKKTKRGKNNALQISDGVPTDELPKKMKKDQSSIEKKHSQNVKESQSVKKKKNKKSEKEPGAVIEEMLQVNGQHEETNNLVHLQEKSSSPSDEVNHSVKKKKNEKNNKEPANGSVVEETTCTTAESPKNHVQKDDESFVLDTNFSQSSLMTDSVKKTKNKKKKKGKVSAVDGPTTSEENNKDFTSEKQTAKIEEADPGLKTNTAKGEPHKEETTKEHKETTINISSKKRKTGSSVSNVELTMTPKVKDHGKKSKAVTTPNSFATFENVTPTPPLFVRKAASKVKETPKTEPRKAKLNLVTPDMEAPASEGKKRVSFIMSRNIAQEFKESLKPSPAPAFNPEKLPEQGILKTPPSGGAIYKRTRSAVKAKRAKAADFF</sequence>
<dbReference type="AlphaFoldDB" id="A0A1S3HYN5"/>